<name>A0A108UCN1_9GAMM</name>
<evidence type="ECO:0000256" key="6">
    <source>
        <dbReference type="ARBA" id="ARBA00005159"/>
    </source>
</evidence>
<dbReference type="RefSeq" id="WP_036104504.1">
    <property type="nucleotide sequence ID" value="NZ_JAJA02000001.1"/>
</dbReference>
<keyword evidence="13 14" id="KW-0342">GTP-binding</keyword>
<keyword evidence="12 14" id="KW-0067">ATP-binding</keyword>
<feature type="binding site" evidence="16">
    <location>
        <begin position="7"/>
        <end position="14"/>
    </location>
    <ligand>
        <name>GTP</name>
        <dbReference type="ChEBI" id="CHEBI:37565"/>
    </ligand>
</feature>
<feature type="binding site" evidence="16">
    <location>
        <begin position="31"/>
        <end position="33"/>
    </location>
    <ligand>
        <name>GTP</name>
        <dbReference type="ChEBI" id="CHEBI:37565"/>
    </ligand>
</feature>
<comment type="catalytic activity">
    <reaction evidence="2 14">
        <text>adenosylcob(III)inamide phosphate + GTP + H(+) = adenosylcob(III)inamide-GDP + diphosphate</text>
        <dbReference type="Rhea" id="RHEA:22712"/>
        <dbReference type="ChEBI" id="CHEBI:15378"/>
        <dbReference type="ChEBI" id="CHEBI:33019"/>
        <dbReference type="ChEBI" id="CHEBI:37565"/>
        <dbReference type="ChEBI" id="CHEBI:58502"/>
        <dbReference type="ChEBI" id="CHEBI:60487"/>
        <dbReference type="EC" id="2.7.7.62"/>
    </reaction>
</comment>
<proteinExistence type="inferred from homology"/>
<dbReference type="OrthoDB" id="9788370at2"/>
<evidence type="ECO:0000256" key="5">
    <source>
        <dbReference type="ARBA" id="ARBA00004692"/>
    </source>
</evidence>
<dbReference type="EC" id="2.7.1.156" evidence="14"/>
<dbReference type="AlphaFoldDB" id="A0A108UCN1"/>
<evidence type="ECO:0000256" key="13">
    <source>
        <dbReference type="ARBA" id="ARBA00023134"/>
    </source>
</evidence>
<accession>A0A108UCN1</accession>
<protein>
    <recommendedName>
        <fullName evidence="14">Bifunctional adenosylcobalamin biosynthesis protein</fullName>
        <ecNumber evidence="14">2.7.1.156</ecNumber>
        <ecNumber evidence="14">2.7.7.62</ecNumber>
    </recommendedName>
</protein>
<dbReference type="InterPro" id="IPR027417">
    <property type="entry name" value="P-loop_NTPase"/>
</dbReference>
<comment type="pathway">
    <text evidence="5 14">Cofactor biosynthesis; adenosylcobalamin biosynthesis; adenosylcobalamin from cob(II)yrinate a,c-diamide: step 6/7.</text>
</comment>
<dbReference type="Proteomes" id="UP000023435">
    <property type="component" value="Unassembled WGS sequence"/>
</dbReference>
<evidence type="ECO:0000256" key="8">
    <source>
        <dbReference type="ARBA" id="ARBA00022573"/>
    </source>
</evidence>
<evidence type="ECO:0000256" key="1">
    <source>
        <dbReference type="ARBA" id="ARBA00000312"/>
    </source>
</evidence>
<feature type="binding site" evidence="16">
    <location>
        <position position="81"/>
    </location>
    <ligand>
        <name>GTP</name>
        <dbReference type="ChEBI" id="CHEBI:37565"/>
    </ligand>
</feature>
<sequence>MHSLILGGARSGKSALAERLALPFADVVYIATAQARDAEMGERIAHHRARRPAEWGCVEEPIALAATLRVHAAPGRCVLVDCLTLWLSNLLGDADGDAFERERDALLATLPGLDGSVLLVSNEVGLGVVPMGELTRRYVDEAGRLHQALGALCERVVFVAAGLPLVLKGPAL</sequence>
<gene>
    <name evidence="17" type="ORF">AZ78_4306</name>
</gene>
<dbReference type="FunFam" id="3.40.50.300:FF:001825">
    <property type="entry name" value="Bifunctional adenosylcobalamin biosynthesis protein"/>
    <property type="match status" value="1"/>
</dbReference>
<dbReference type="PANTHER" id="PTHR34848:SF1">
    <property type="entry name" value="BIFUNCTIONAL ADENOSYLCOBALAMIN BIOSYNTHESIS PROTEIN COBU"/>
    <property type="match status" value="1"/>
</dbReference>
<keyword evidence="11 14" id="KW-0418">Kinase</keyword>
<dbReference type="Gene3D" id="3.40.50.300">
    <property type="entry name" value="P-loop containing nucleotide triphosphate hydrolases"/>
    <property type="match status" value="1"/>
</dbReference>
<evidence type="ECO:0000256" key="12">
    <source>
        <dbReference type="ARBA" id="ARBA00022840"/>
    </source>
</evidence>
<dbReference type="PIRSF" id="PIRSF006135">
    <property type="entry name" value="CobU"/>
    <property type="match status" value="1"/>
</dbReference>
<feature type="binding site" evidence="16">
    <location>
        <position position="59"/>
    </location>
    <ligand>
        <name>GTP</name>
        <dbReference type="ChEBI" id="CHEBI:37565"/>
    </ligand>
</feature>
<evidence type="ECO:0000256" key="2">
    <source>
        <dbReference type="ARBA" id="ARBA00000711"/>
    </source>
</evidence>
<dbReference type="GO" id="GO:0005524">
    <property type="term" value="F:ATP binding"/>
    <property type="evidence" value="ECO:0007669"/>
    <property type="project" value="UniProtKB-UniRule"/>
</dbReference>
<evidence type="ECO:0000256" key="15">
    <source>
        <dbReference type="PIRSR" id="PIRSR006135-1"/>
    </source>
</evidence>
<evidence type="ECO:0000256" key="11">
    <source>
        <dbReference type="ARBA" id="ARBA00022777"/>
    </source>
</evidence>
<keyword evidence="10 14" id="KW-0547">Nucleotide-binding</keyword>
<feature type="binding site" evidence="16">
    <location>
        <begin position="48"/>
        <end position="51"/>
    </location>
    <ligand>
        <name>GTP</name>
        <dbReference type="ChEBI" id="CHEBI:37565"/>
    </ligand>
</feature>
<evidence type="ECO:0000256" key="7">
    <source>
        <dbReference type="ARBA" id="ARBA00007490"/>
    </source>
</evidence>
<evidence type="ECO:0000256" key="14">
    <source>
        <dbReference type="PIRNR" id="PIRNR006135"/>
    </source>
</evidence>
<dbReference type="GO" id="GO:0008820">
    <property type="term" value="F:cobinamide phosphate guanylyltransferase activity"/>
    <property type="evidence" value="ECO:0007669"/>
    <property type="project" value="UniProtKB-UniRule"/>
</dbReference>
<dbReference type="EC" id="2.7.7.62" evidence="14"/>
<evidence type="ECO:0000256" key="4">
    <source>
        <dbReference type="ARBA" id="ARBA00003889"/>
    </source>
</evidence>
<dbReference type="NCBIfam" id="NF004469">
    <property type="entry name" value="PRK05800.1"/>
    <property type="match status" value="1"/>
</dbReference>
<dbReference type="SUPFAM" id="SSF52540">
    <property type="entry name" value="P-loop containing nucleoside triphosphate hydrolases"/>
    <property type="match status" value="1"/>
</dbReference>
<reference evidence="17 18" key="1">
    <citation type="journal article" date="2014" name="Genome Announc.">
        <title>Draft Genome Sequence of Lysobacter capsici AZ78, a Bacterium Antagonistic to Plant-Pathogenic Oomycetes.</title>
        <authorList>
            <person name="Puopolo G."/>
            <person name="Sonego P."/>
            <person name="Engelen K."/>
            <person name="Pertot I."/>
        </authorList>
    </citation>
    <scope>NUCLEOTIDE SEQUENCE [LARGE SCALE GENOMIC DNA]</scope>
    <source>
        <strain evidence="17 18">AZ78</strain>
    </source>
</reference>
<dbReference type="PANTHER" id="PTHR34848">
    <property type="match status" value="1"/>
</dbReference>
<evidence type="ECO:0000313" key="18">
    <source>
        <dbReference type="Proteomes" id="UP000023435"/>
    </source>
</evidence>
<comment type="catalytic activity">
    <reaction evidence="1 14">
        <text>adenosylcob(III)inamide + ATP = adenosylcob(III)inamide phosphate + ADP + H(+)</text>
        <dbReference type="Rhea" id="RHEA:15769"/>
        <dbReference type="ChEBI" id="CHEBI:2480"/>
        <dbReference type="ChEBI" id="CHEBI:15378"/>
        <dbReference type="ChEBI" id="CHEBI:30616"/>
        <dbReference type="ChEBI" id="CHEBI:58502"/>
        <dbReference type="ChEBI" id="CHEBI:456216"/>
        <dbReference type="EC" id="2.7.1.156"/>
    </reaction>
</comment>
<evidence type="ECO:0000256" key="9">
    <source>
        <dbReference type="ARBA" id="ARBA00022679"/>
    </source>
</evidence>
<keyword evidence="18" id="KW-1185">Reference proteome</keyword>
<dbReference type="GO" id="GO:0009236">
    <property type="term" value="P:cobalamin biosynthetic process"/>
    <property type="evidence" value="ECO:0007669"/>
    <property type="project" value="UniProtKB-UniRule"/>
</dbReference>
<keyword evidence="8 14" id="KW-0169">Cobalamin biosynthesis</keyword>
<dbReference type="CDD" id="cd00544">
    <property type="entry name" value="CobU"/>
    <property type="match status" value="1"/>
</dbReference>
<dbReference type="GO" id="GO:0005525">
    <property type="term" value="F:GTP binding"/>
    <property type="evidence" value="ECO:0007669"/>
    <property type="project" value="UniProtKB-UniRule"/>
</dbReference>
<dbReference type="InterPro" id="IPR003203">
    <property type="entry name" value="CobU/CobP"/>
</dbReference>
<evidence type="ECO:0000256" key="10">
    <source>
        <dbReference type="ARBA" id="ARBA00022741"/>
    </source>
</evidence>
<dbReference type="GO" id="GO:0043752">
    <property type="term" value="F:adenosylcobinamide kinase activity"/>
    <property type="evidence" value="ECO:0007669"/>
    <property type="project" value="UniProtKB-EC"/>
</dbReference>
<evidence type="ECO:0000256" key="16">
    <source>
        <dbReference type="PIRSR" id="PIRSR006135-2"/>
    </source>
</evidence>
<comment type="function">
    <text evidence="4 14">Catalyzes ATP-dependent phosphorylation of adenosylcobinamide and addition of GMP to adenosylcobinamide phosphate.</text>
</comment>
<comment type="similarity">
    <text evidence="7 14">Belongs to the CobU/CobP family.</text>
</comment>
<dbReference type="UniPathway" id="UPA00148">
    <property type="reaction ID" value="UER00236"/>
</dbReference>
<comment type="caution">
    <text evidence="17">The sequence shown here is derived from an EMBL/GenBank/DDBJ whole genome shotgun (WGS) entry which is preliminary data.</text>
</comment>
<evidence type="ECO:0000256" key="3">
    <source>
        <dbReference type="ARBA" id="ARBA00001522"/>
    </source>
</evidence>
<organism evidence="17 18">
    <name type="scientific">Lysobacter capsici AZ78</name>
    <dbReference type="NCBI Taxonomy" id="1444315"/>
    <lineage>
        <taxon>Bacteria</taxon>
        <taxon>Pseudomonadati</taxon>
        <taxon>Pseudomonadota</taxon>
        <taxon>Gammaproteobacteria</taxon>
        <taxon>Lysobacterales</taxon>
        <taxon>Lysobacteraceae</taxon>
        <taxon>Lysobacter</taxon>
    </lineage>
</organism>
<feature type="active site" description="GMP-histidine intermediate" evidence="15">
    <location>
        <position position="47"/>
    </location>
</feature>
<keyword evidence="9 14" id="KW-0808">Transferase</keyword>
<dbReference type="Pfam" id="PF02283">
    <property type="entry name" value="CobU"/>
    <property type="match status" value="1"/>
</dbReference>
<comment type="pathway">
    <text evidence="6 14">Cofactor biosynthesis; adenosylcobalamin biosynthesis; adenosylcobalamin from cob(II)yrinate a,c-diamide: step 5/7.</text>
</comment>
<keyword evidence="17" id="KW-0548">Nucleotidyltransferase</keyword>
<evidence type="ECO:0000313" key="17">
    <source>
        <dbReference type="EMBL" id="KWS06748.1"/>
    </source>
</evidence>
<dbReference type="EMBL" id="JAJA02000001">
    <property type="protein sequence ID" value="KWS06748.1"/>
    <property type="molecule type" value="Genomic_DNA"/>
</dbReference>
<comment type="catalytic activity">
    <reaction evidence="3">
        <text>adenosylcob(III)inamide + GTP = adenosylcob(III)inamide phosphate + GDP + H(+)</text>
        <dbReference type="Rhea" id="RHEA:15765"/>
        <dbReference type="ChEBI" id="CHEBI:2480"/>
        <dbReference type="ChEBI" id="CHEBI:15378"/>
        <dbReference type="ChEBI" id="CHEBI:37565"/>
        <dbReference type="ChEBI" id="CHEBI:58189"/>
        <dbReference type="ChEBI" id="CHEBI:58502"/>
        <dbReference type="EC" id="2.7.1.156"/>
    </reaction>
</comment>